<protein>
    <submittedName>
        <fullName evidence="6">Uncharacterized protein</fullName>
    </submittedName>
</protein>
<proteinExistence type="predicted"/>
<keyword evidence="1 3" id="KW-0193">Cuticle</keyword>
<evidence type="ECO:0000256" key="4">
    <source>
        <dbReference type="SAM" id="MobiDB-lite"/>
    </source>
</evidence>
<evidence type="ECO:0000313" key="7">
    <source>
        <dbReference type="Proteomes" id="UP000814243"/>
    </source>
</evidence>
<feature type="region of interest" description="Disordered" evidence="4">
    <location>
        <begin position="135"/>
        <end position="178"/>
    </location>
</feature>
<accession>A0A922MZJ2</accession>
<keyword evidence="2 5" id="KW-0732">Signal</keyword>
<evidence type="ECO:0000313" key="6">
    <source>
        <dbReference type="EMBL" id="KAH9645292.1"/>
    </source>
</evidence>
<dbReference type="PROSITE" id="PS00233">
    <property type="entry name" value="CHIT_BIND_RR_1"/>
    <property type="match status" value="1"/>
</dbReference>
<feature type="chain" id="PRO_5038094370" evidence="5">
    <location>
        <begin position="18"/>
        <end position="334"/>
    </location>
</feature>
<dbReference type="InterPro" id="IPR031311">
    <property type="entry name" value="CHIT_BIND_RR_consensus"/>
</dbReference>
<dbReference type="GO" id="GO:0031012">
    <property type="term" value="C:extracellular matrix"/>
    <property type="evidence" value="ECO:0007669"/>
    <property type="project" value="TreeGrafter"/>
</dbReference>
<evidence type="ECO:0000256" key="2">
    <source>
        <dbReference type="ARBA" id="ARBA00022729"/>
    </source>
</evidence>
<dbReference type="AlphaFoldDB" id="A0A922MZJ2"/>
<dbReference type="PRINTS" id="PR00947">
    <property type="entry name" value="CUTICLE"/>
</dbReference>
<dbReference type="InterPro" id="IPR051217">
    <property type="entry name" value="Insect_Cuticle_Struc_Prot"/>
</dbReference>
<feature type="signal peptide" evidence="5">
    <location>
        <begin position="1"/>
        <end position="17"/>
    </location>
</feature>
<dbReference type="InterPro" id="IPR000618">
    <property type="entry name" value="Insect_cuticle"/>
</dbReference>
<dbReference type="GO" id="GO:0042302">
    <property type="term" value="F:structural constituent of cuticle"/>
    <property type="evidence" value="ECO:0007669"/>
    <property type="project" value="UniProtKB-UniRule"/>
</dbReference>
<feature type="compositionally biased region" description="Basic and acidic residues" evidence="4">
    <location>
        <begin position="135"/>
        <end position="145"/>
    </location>
</feature>
<gene>
    <name evidence="6" type="ORF">HF086_000455</name>
</gene>
<evidence type="ECO:0000256" key="5">
    <source>
        <dbReference type="SAM" id="SignalP"/>
    </source>
</evidence>
<comment type="caution">
    <text evidence="6">The sequence shown here is derived from an EMBL/GenBank/DDBJ whole genome shotgun (WGS) entry which is preliminary data.</text>
</comment>
<feature type="compositionally biased region" description="Basic and acidic residues" evidence="4">
    <location>
        <begin position="153"/>
        <end position="178"/>
    </location>
</feature>
<name>A0A922MZJ2_SPOEX</name>
<organism evidence="6 7">
    <name type="scientific">Spodoptera exigua</name>
    <name type="common">Beet armyworm</name>
    <name type="synonym">Noctua fulgens</name>
    <dbReference type="NCBI Taxonomy" id="7107"/>
    <lineage>
        <taxon>Eukaryota</taxon>
        <taxon>Metazoa</taxon>
        <taxon>Ecdysozoa</taxon>
        <taxon>Arthropoda</taxon>
        <taxon>Hexapoda</taxon>
        <taxon>Insecta</taxon>
        <taxon>Pterygota</taxon>
        <taxon>Neoptera</taxon>
        <taxon>Endopterygota</taxon>
        <taxon>Lepidoptera</taxon>
        <taxon>Glossata</taxon>
        <taxon>Ditrysia</taxon>
        <taxon>Noctuoidea</taxon>
        <taxon>Noctuidae</taxon>
        <taxon>Amphipyrinae</taxon>
        <taxon>Spodoptera</taxon>
    </lineage>
</organism>
<dbReference type="GO" id="GO:0005615">
    <property type="term" value="C:extracellular space"/>
    <property type="evidence" value="ECO:0007669"/>
    <property type="project" value="TreeGrafter"/>
</dbReference>
<dbReference type="PROSITE" id="PS51155">
    <property type="entry name" value="CHIT_BIND_RR_2"/>
    <property type="match status" value="1"/>
</dbReference>
<sequence length="334" mass="36476">MFAKVLFVCALVGVARAGLIAAGHGALSSQSIVLGAPALAHGYGGYAAAAPAFGLVNTRANYDRFDDIRSLAGHGAVVAHAPVYRAPYAHAAAPVEVYIVFVIAVAAVCAQDHHQHGHEQGHAYSSQSIIRHDISHGHEDSHGSHEIGQGYHGDSHGNHEISHGYHGDSQGHHEISHGFHGGEHIVHQQPIHYVPIAVHHQAPIAVHHEAPVAVHHAAPIAVHHEAPISVHHEAPAVHHVESTHHEKEHHHGEHHVDYYAHPKYEYEYKIEDPHTGDNKYQHESRDGENVKGVYSLHDSDGSIRTVEYTADKHNGFNAVVKTETKHGHEHQYHH</sequence>
<reference evidence="6" key="1">
    <citation type="journal article" date="2021" name="G3 (Bethesda)">
        <title>Genome and transcriptome analysis of the beet armyworm Spodoptera exigua reveals targets for pest control. .</title>
        <authorList>
            <person name="Simon S."/>
            <person name="Breeschoten T."/>
            <person name="Jansen H.J."/>
            <person name="Dirks R.P."/>
            <person name="Schranz M.E."/>
            <person name="Ros V.I.D."/>
        </authorList>
    </citation>
    <scope>NUCLEOTIDE SEQUENCE</scope>
    <source>
        <strain evidence="6">TB_SE_WUR_2020</strain>
    </source>
</reference>
<dbReference type="PANTHER" id="PTHR12236">
    <property type="entry name" value="STRUCTURAL CONTITUENT OF CUTICLE"/>
    <property type="match status" value="1"/>
</dbReference>
<dbReference type="Proteomes" id="UP000814243">
    <property type="component" value="Unassembled WGS sequence"/>
</dbReference>
<dbReference type="Pfam" id="PF00379">
    <property type="entry name" value="Chitin_bind_4"/>
    <property type="match status" value="1"/>
</dbReference>
<dbReference type="EMBL" id="JACEFF010000052">
    <property type="protein sequence ID" value="KAH9645292.1"/>
    <property type="molecule type" value="Genomic_DNA"/>
</dbReference>
<evidence type="ECO:0000256" key="1">
    <source>
        <dbReference type="ARBA" id="ARBA00022460"/>
    </source>
</evidence>
<dbReference type="PANTHER" id="PTHR12236:SF95">
    <property type="entry name" value="CUTICULAR PROTEIN 76BD, ISOFORM C-RELATED"/>
    <property type="match status" value="1"/>
</dbReference>
<evidence type="ECO:0000256" key="3">
    <source>
        <dbReference type="PROSITE-ProRule" id="PRU00497"/>
    </source>
</evidence>